<proteinExistence type="predicted"/>
<dbReference type="AlphaFoldDB" id="A0A5C6ANR9"/>
<protein>
    <submittedName>
        <fullName evidence="2">Transglutaminase-like superfamily protein</fullName>
    </submittedName>
</protein>
<keyword evidence="3" id="KW-1185">Reference proteome</keyword>
<gene>
    <name evidence="2" type="ORF">Pla52n_42680</name>
</gene>
<dbReference type="EMBL" id="SJPN01000005">
    <property type="protein sequence ID" value="TWU00899.1"/>
    <property type="molecule type" value="Genomic_DNA"/>
</dbReference>
<dbReference type="SUPFAM" id="SSF54001">
    <property type="entry name" value="Cysteine proteinases"/>
    <property type="match status" value="1"/>
</dbReference>
<dbReference type="InterPro" id="IPR002931">
    <property type="entry name" value="Transglutaminase-like"/>
</dbReference>
<dbReference type="InterPro" id="IPR038765">
    <property type="entry name" value="Papain-like_cys_pep_sf"/>
</dbReference>
<comment type="caution">
    <text evidence="2">The sequence shown here is derived from an EMBL/GenBank/DDBJ whole genome shotgun (WGS) entry which is preliminary data.</text>
</comment>
<reference evidence="2 3" key="1">
    <citation type="submission" date="2019-02" db="EMBL/GenBank/DDBJ databases">
        <title>Deep-cultivation of Planctomycetes and their phenomic and genomic characterization uncovers novel biology.</title>
        <authorList>
            <person name="Wiegand S."/>
            <person name="Jogler M."/>
            <person name="Boedeker C."/>
            <person name="Pinto D."/>
            <person name="Vollmers J."/>
            <person name="Rivas-Marin E."/>
            <person name="Kohn T."/>
            <person name="Peeters S.H."/>
            <person name="Heuer A."/>
            <person name="Rast P."/>
            <person name="Oberbeckmann S."/>
            <person name="Bunk B."/>
            <person name="Jeske O."/>
            <person name="Meyerdierks A."/>
            <person name="Storesund J.E."/>
            <person name="Kallscheuer N."/>
            <person name="Luecker S."/>
            <person name="Lage O.M."/>
            <person name="Pohl T."/>
            <person name="Merkel B.J."/>
            <person name="Hornburger P."/>
            <person name="Mueller R.-W."/>
            <person name="Bruemmer F."/>
            <person name="Labrenz M."/>
            <person name="Spormann A.M."/>
            <person name="Op Den Camp H."/>
            <person name="Overmann J."/>
            <person name="Amann R."/>
            <person name="Jetten M.S.M."/>
            <person name="Mascher T."/>
            <person name="Medema M.H."/>
            <person name="Devos D.P."/>
            <person name="Kaster A.-K."/>
            <person name="Ovreas L."/>
            <person name="Rohde M."/>
            <person name="Galperin M.Y."/>
            <person name="Jogler C."/>
        </authorList>
    </citation>
    <scope>NUCLEOTIDE SEQUENCE [LARGE SCALE GENOMIC DNA]</scope>
    <source>
        <strain evidence="2 3">Pla52n</strain>
    </source>
</reference>
<feature type="domain" description="Transglutaminase-like" evidence="1">
    <location>
        <begin position="470"/>
        <end position="552"/>
    </location>
</feature>
<evidence type="ECO:0000259" key="1">
    <source>
        <dbReference type="Pfam" id="PF01841"/>
    </source>
</evidence>
<name>A0A5C6ANR9_9BACT</name>
<evidence type="ECO:0000313" key="3">
    <source>
        <dbReference type="Proteomes" id="UP000320176"/>
    </source>
</evidence>
<dbReference type="Proteomes" id="UP000320176">
    <property type="component" value="Unassembled WGS sequence"/>
</dbReference>
<organism evidence="2 3">
    <name type="scientific">Stieleria varia</name>
    <dbReference type="NCBI Taxonomy" id="2528005"/>
    <lineage>
        <taxon>Bacteria</taxon>
        <taxon>Pseudomonadati</taxon>
        <taxon>Planctomycetota</taxon>
        <taxon>Planctomycetia</taxon>
        <taxon>Pirellulales</taxon>
        <taxon>Pirellulaceae</taxon>
        <taxon>Stieleria</taxon>
    </lineage>
</organism>
<accession>A0A5C6ANR9</accession>
<sequence>MLIDHSFIGVLLLAITVFRDNASGSDARPLARVVQLMMISAVMGMIGCDMPPRPPIERAPVSDAASVEPQEEVEIVEPPQDAFMGDWETWEVYRIAGRNVGYRHITAESQFDRDLIASGDTQVRYTLQDEVLFRKGHLRFVQSLSQTSLETPKGELRSFNADLRVGPMQTLMSGNSAGRLLAIETIRGTSRVSRTLPWASTTRGLLARYQSLRRNPMKKDETRKLRYLLPWRYELAIAELFCSGQSAIPMLDGQFQLLTEITCRIRVDDQIVAEHMIWTDDKGIVQKTLEPSTRLESYRTQKSVALAALGETSIRPDRSMEPEQAAPRHLFTATVDVQGQIERPDDASRVAFSVSIKPRSADPEQADPEQADESPVILPAPHQLVRQVEGGYQVLVSRDPENRDGFDAFTEQPSDEDLASTTVFNHQEPLVARMTAALADKPKKEAALESAKVVHGVLGWSDDGVIERASLIASRAGGGSIQHAILLTSMLRSLNIPARLAIGVKYESLQEPSDSSIENADRSDVAKASPSRMDIDYWTVAFVDGQWLALDATTGDIASPDRITLMTSHLGGANEYTDVGRAFEMLGRLDIQVLKAQY</sequence>
<evidence type="ECO:0000313" key="2">
    <source>
        <dbReference type="EMBL" id="TWU00899.1"/>
    </source>
</evidence>
<dbReference type="Gene3D" id="3.10.620.30">
    <property type="match status" value="1"/>
</dbReference>
<dbReference type="Pfam" id="PF01841">
    <property type="entry name" value="Transglut_core"/>
    <property type="match status" value="1"/>
</dbReference>